<accession>A0ABS2Z949</accession>
<dbReference type="RefSeq" id="WP_188404056.1">
    <property type="nucleotide sequence ID" value="NZ_BMCE01000003.1"/>
</dbReference>
<keyword evidence="1" id="KW-1133">Transmembrane helix</keyword>
<evidence type="ECO:0000256" key="1">
    <source>
        <dbReference type="SAM" id="Phobius"/>
    </source>
</evidence>
<sequence length="238" mass="27100">MTVMVSVLPILIIILLVTGIGTYAFKSHKKRYRSPRRMKWVVGGYTILLFVATVLSYTFFPGNPTESISFSEEEISKVENEQDRMINLALNGTLPKTDGIFTKKKTWTFPYEEKDLKISDKNEQEYHANVFVVSKPSDDGVIEAAHYMGKMIVDGIDFTEKKNLPKINVEESTLRIKAPEGIEVNFTKFSEGFAFDQFTRGQSLFSRSYFSVHGSEFILLKVPKSVKVSGDFNYVNME</sequence>
<name>A0ABS2Z949_9BACL</name>
<feature type="transmembrane region" description="Helical" evidence="1">
    <location>
        <begin position="6"/>
        <end position="25"/>
    </location>
</feature>
<organism evidence="2 3">
    <name type="scientific">Fictibacillus barbaricus</name>
    <dbReference type="NCBI Taxonomy" id="182136"/>
    <lineage>
        <taxon>Bacteria</taxon>
        <taxon>Bacillati</taxon>
        <taxon>Bacillota</taxon>
        <taxon>Bacilli</taxon>
        <taxon>Bacillales</taxon>
        <taxon>Fictibacillaceae</taxon>
        <taxon>Fictibacillus</taxon>
    </lineage>
</organism>
<proteinExistence type="predicted"/>
<reference evidence="2 3" key="1">
    <citation type="submission" date="2021-01" db="EMBL/GenBank/DDBJ databases">
        <title>Genome Sequencing of Type Strains.</title>
        <authorList>
            <person name="Lemaire J.F."/>
            <person name="Inderbitzin P."/>
            <person name="Collins S.B."/>
            <person name="Wespe N."/>
            <person name="Knight-Connoni V."/>
        </authorList>
    </citation>
    <scope>NUCLEOTIDE SEQUENCE [LARGE SCALE GENOMIC DNA]</scope>
    <source>
        <strain evidence="2 3">DSM 14730</strain>
    </source>
</reference>
<comment type="caution">
    <text evidence="2">The sequence shown here is derived from an EMBL/GenBank/DDBJ whole genome shotgun (WGS) entry which is preliminary data.</text>
</comment>
<keyword evidence="1" id="KW-0812">Transmembrane</keyword>
<gene>
    <name evidence="2" type="ORF">JYA64_03620</name>
</gene>
<evidence type="ECO:0000313" key="2">
    <source>
        <dbReference type="EMBL" id="MBN3544380.1"/>
    </source>
</evidence>
<feature type="transmembrane region" description="Helical" evidence="1">
    <location>
        <begin position="37"/>
        <end position="60"/>
    </location>
</feature>
<evidence type="ECO:0000313" key="3">
    <source>
        <dbReference type="Proteomes" id="UP001319060"/>
    </source>
</evidence>
<keyword evidence="3" id="KW-1185">Reference proteome</keyword>
<protein>
    <submittedName>
        <fullName evidence="2">Uncharacterized protein</fullName>
    </submittedName>
</protein>
<dbReference type="Proteomes" id="UP001319060">
    <property type="component" value="Unassembled WGS sequence"/>
</dbReference>
<keyword evidence="1" id="KW-0472">Membrane</keyword>
<dbReference type="EMBL" id="JAFHKS010000041">
    <property type="protein sequence ID" value="MBN3544380.1"/>
    <property type="molecule type" value="Genomic_DNA"/>
</dbReference>